<protein>
    <submittedName>
        <fullName evidence="2">Terminase</fullName>
    </submittedName>
</protein>
<organism evidence="2 3">
    <name type="scientific">Aeromonas sobria</name>
    <dbReference type="NCBI Taxonomy" id="646"/>
    <lineage>
        <taxon>Bacteria</taxon>
        <taxon>Pseudomonadati</taxon>
        <taxon>Pseudomonadota</taxon>
        <taxon>Gammaproteobacteria</taxon>
        <taxon>Aeromonadales</taxon>
        <taxon>Aeromonadaceae</taxon>
        <taxon>Aeromonas</taxon>
    </lineage>
</organism>
<dbReference type="InterPro" id="IPR006448">
    <property type="entry name" value="Phage_term_ssu_P27"/>
</dbReference>
<dbReference type="RefSeq" id="WP_101315167.1">
    <property type="nucleotide sequence ID" value="NZ_CAWNSS010000001.1"/>
</dbReference>
<evidence type="ECO:0000313" key="3">
    <source>
        <dbReference type="Proteomes" id="UP000233526"/>
    </source>
</evidence>
<dbReference type="EMBL" id="LJZX01000001">
    <property type="protein sequence ID" value="PKQ82973.1"/>
    <property type="molecule type" value="Genomic_DNA"/>
</dbReference>
<name>A0A2N3J8S4_AERSO</name>
<gene>
    <name evidence="2" type="ORF">AOX56_00170</name>
</gene>
<dbReference type="Pfam" id="PF05119">
    <property type="entry name" value="Terminase_4"/>
    <property type="match status" value="1"/>
</dbReference>
<accession>A0A2N3J8S4</accession>
<sequence>MTGKAGVPGRGRKPKPTSAKRLAGNPGKRALNQSEPHFTPLLGVACPEWLAADQWAPTLWGMIIKELCAAEVLCITDLHNLEAFCAAYSRWRRAEIEITRHGLVVEGATGGPVKNPACTVANESLKQMTTYGALLGLDPSSRSRLIGGNKKKGESNPFNDF</sequence>
<evidence type="ECO:0000256" key="1">
    <source>
        <dbReference type="SAM" id="MobiDB-lite"/>
    </source>
</evidence>
<evidence type="ECO:0000313" key="2">
    <source>
        <dbReference type="EMBL" id="PKQ82973.1"/>
    </source>
</evidence>
<dbReference type="Proteomes" id="UP000233526">
    <property type="component" value="Unassembled WGS sequence"/>
</dbReference>
<proteinExistence type="predicted"/>
<dbReference type="NCBIfam" id="TIGR01558">
    <property type="entry name" value="sm_term_P27"/>
    <property type="match status" value="1"/>
</dbReference>
<reference evidence="2 3" key="1">
    <citation type="journal article" date="2017" name="Front. Microbiol.">
        <title>Strong Genomic and Phenotypic Heterogeneity in the Aeromonas sobria Species Complex.</title>
        <authorList>
            <person name="Gauthier J."/>
            <person name="Vincent A.T."/>
            <person name="Charette S.J."/>
            <person name="Derome N."/>
        </authorList>
    </citation>
    <scope>NUCLEOTIDE SEQUENCE [LARGE SCALE GENOMIC DNA]</scope>
    <source>
        <strain evidence="2 3">JF2635</strain>
    </source>
</reference>
<comment type="caution">
    <text evidence="2">The sequence shown here is derived from an EMBL/GenBank/DDBJ whole genome shotgun (WGS) entry which is preliminary data.</text>
</comment>
<feature type="region of interest" description="Disordered" evidence="1">
    <location>
        <begin position="1"/>
        <end position="34"/>
    </location>
</feature>
<dbReference type="AlphaFoldDB" id="A0A2N3J8S4"/>